<feature type="compositionally biased region" description="Basic residues" evidence="1">
    <location>
        <begin position="45"/>
        <end position="58"/>
    </location>
</feature>
<evidence type="ECO:0000313" key="2">
    <source>
        <dbReference type="EMBL" id="KAF2401479.1"/>
    </source>
</evidence>
<gene>
    <name evidence="2" type="ORF">EJ06DRAFT_393846</name>
</gene>
<keyword evidence="3" id="KW-1185">Reference proteome</keyword>
<evidence type="ECO:0000256" key="1">
    <source>
        <dbReference type="SAM" id="MobiDB-lite"/>
    </source>
</evidence>
<feature type="region of interest" description="Disordered" evidence="1">
    <location>
        <begin position="30"/>
        <end position="97"/>
    </location>
</feature>
<evidence type="ECO:0000313" key="3">
    <source>
        <dbReference type="Proteomes" id="UP000799640"/>
    </source>
</evidence>
<sequence>MSMRAVRYDGRHPLGCVAKRANAHSACCSARSRPSSEAGGEQAIAHHRWVRSRNAPHRPSREPYRRSEASAKLDNDSLHAPHPRFHESKQIPSSSGNKVSILPVLRGSVTPLGNLPCFGCGSPGASRAGGKAGRSLGVGLDADWRARLARLSERPIDDSRVASADSARKSSCAVMLRL</sequence>
<dbReference type="Proteomes" id="UP000799640">
    <property type="component" value="Unassembled WGS sequence"/>
</dbReference>
<feature type="compositionally biased region" description="Basic and acidic residues" evidence="1">
    <location>
        <begin position="59"/>
        <end position="89"/>
    </location>
</feature>
<organism evidence="2 3">
    <name type="scientific">Trichodelitschia bisporula</name>
    <dbReference type="NCBI Taxonomy" id="703511"/>
    <lineage>
        <taxon>Eukaryota</taxon>
        <taxon>Fungi</taxon>
        <taxon>Dikarya</taxon>
        <taxon>Ascomycota</taxon>
        <taxon>Pezizomycotina</taxon>
        <taxon>Dothideomycetes</taxon>
        <taxon>Dothideomycetes incertae sedis</taxon>
        <taxon>Phaeotrichales</taxon>
        <taxon>Phaeotrichaceae</taxon>
        <taxon>Trichodelitschia</taxon>
    </lineage>
</organism>
<protein>
    <submittedName>
        <fullName evidence="2">Uncharacterized protein</fullName>
    </submittedName>
</protein>
<dbReference type="EMBL" id="ML996693">
    <property type="protein sequence ID" value="KAF2401479.1"/>
    <property type="molecule type" value="Genomic_DNA"/>
</dbReference>
<reference evidence="2" key="1">
    <citation type="journal article" date="2020" name="Stud. Mycol.">
        <title>101 Dothideomycetes genomes: a test case for predicting lifestyles and emergence of pathogens.</title>
        <authorList>
            <person name="Haridas S."/>
            <person name="Albert R."/>
            <person name="Binder M."/>
            <person name="Bloem J."/>
            <person name="Labutti K."/>
            <person name="Salamov A."/>
            <person name="Andreopoulos B."/>
            <person name="Baker S."/>
            <person name="Barry K."/>
            <person name="Bills G."/>
            <person name="Bluhm B."/>
            <person name="Cannon C."/>
            <person name="Castanera R."/>
            <person name="Culley D."/>
            <person name="Daum C."/>
            <person name="Ezra D."/>
            <person name="Gonzalez J."/>
            <person name="Henrissat B."/>
            <person name="Kuo A."/>
            <person name="Liang C."/>
            <person name="Lipzen A."/>
            <person name="Lutzoni F."/>
            <person name="Magnuson J."/>
            <person name="Mondo S."/>
            <person name="Nolan M."/>
            <person name="Ohm R."/>
            <person name="Pangilinan J."/>
            <person name="Park H.-J."/>
            <person name="Ramirez L."/>
            <person name="Alfaro M."/>
            <person name="Sun H."/>
            <person name="Tritt A."/>
            <person name="Yoshinaga Y."/>
            <person name="Zwiers L.-H."/>
            <person name="Turgeon B."/>
            <person name="Goodwin S."/>
            <person name="Spatafora J."/>
            <person name="Crous P."/>
            <person name="Grigoriev I."/>
        </authorList>
    </citation>
    <scope>NUCLEOTIDE SEQUENCE</scope>
    <source>
        <strain evidence="2">CBS 262.69</strain>
    </source>
</reference>
<proteinExistence type="predicted"/>
<name>A0A6G1I080_9PEZI</name>
<accession>A0A6G1I080</accession>
<dbReference type="AlphaFoldDB" id="A0A6G1I080"/>